<keyword evidence="3" id="KW-1185">Reference proteome</keyword>
<comment type="caution">
    <text evidence="2">The sequence shown here is derived from an EMBL/GenBank/DDBJ whole genome shotgun (WGS) entry which is preliminary data.</text>
</comment>
<feature type="chain" id="PRO_5013045084" evidence="1">
    <location>
        <begin position="21"/>
        <end position="93"/>
    </location>
</feature>
<name>A0A1Q8RBZ3_9PEZI</name>
<dbReference type="AlphaFoldDB" id="A0A1Q8RBZ3"/>
<dbReference type="Proteomes" id="UP000186583">
    <property type="component" value="Unassembled WGS sequence"/>
</dbReference>
<keyword evidence="1" id="KW-0732">Signal</keyword>
<protein>
    <submittedName>
        <fullName evidence="2">Uncharacterized protein</fullName>
    </submittedName>
</protein>
<reference evidence="2 3" key="1">
    <citation type="submission" date="2016-11" db="EMBL/GenBank/DDBJ databases">
        <title>Draft Genome Assembly of Colletotrichum chlorophyti a pathogen of herbaceous plants.</title>
        <authorList>
            <person name="Gan P."/>
            <person name="Narusaka M."/>
            <person name="Tsushima A."/>
            <person name="Narusaka Y."/>
            <person name="Takano Y."/>
            <person name="Shirasu K."/>
        </authorList>
    </citation>
    <scope>NUCLEOTIDE SEQUENCE [LARGE SCALE GENOMIC DNA]</scope>
    <source>
        <strain evidence="2 3">NTL11</strain>
    </source>
</reference>
<accession>A0A1Q8RBZ3</accession>
<evidence type="ECO:0000313" key="3">
    <source>
        <dbReference type="Proteomes" id="UP000186583"/>
    </source>
</evidence>
<gene>
    <name evidence="2" type="ORF">CCHL11_07024</name>
</gene>
<feature type="signal peptide" evidence="1">
    <location>
        <begin position="1"/>
        <end position="20"/>
    </location>
</feature>
<evidence type="ECO:0000313" key="2">
    <source>
        <dbReference type="EMBL" id="OLN81878.1"/>
    </source>
</evidence>
<proteinExistence type="predicted"/>
<dbReference type="OrthoDB" id="3446835at2759"/>
<dbReference type="EMBL" id="MPGH01000240">
    <property type="protein sequence ID" value="OLN81878.1"/>
    <property type="molecule type" value="Genomic_DNA"/>
</dbReference>
<organism evidence="2 3">
    <name type="scientific">Colletotrichum chlorophyti</name>
    <dbReference type="NCBI Taxonomy" id="708187"/>
    <lineage>
        <taxon>Eukaryota</taxon>
        <taxon>Fungi</taxon>
        <taxon>Dikarya</taxon>
        <taxon>Ascomycota</taxon>
        <taxon>Pezizomycotina</taxon>
        <taxon>Sordariomycetes</taxon>
        <taxon>Hypocreomycetidae</taxon>
        <taxon>Glomerellales</taxon>
        <taxon>Glomerellaceae</taxon>
        <taxon>Colletotrichum</taxon>
    </lineage>
</organism>
<evidence type="ECO:0000256" key="1">
    <source>
        <dbReference type="SAM" id="SignalP"/>
    </source>
</evidence>
<sequence>MRFTCFLLVSLGAAVHNAVAAHCRIGGATRADCCWGGSDGYASCHRQNKDRVFCESDSDNYCTNVMRDGAAVSSTCDADCCNTLNGWGTGCPK</sequence>